<protein>
    <submittedName>
        <fullName evidence="1">Uncharacterized protein</fullName>
    </submittedName>
</protein>
<accession>A0AA35T6F4</accession>
<reference evidence="1" key="1">
    <citation type="submission" date="2023-03" db="EMBL/GenBank/DDBJ databases">
        <authorList>
            <person name="Steffen K."/>
            <person name="Cardenas P."/>
        </authorList>
    </citation>
    <scope>NUCLEOTIDE SEQUENCE</scope>
</reference>
<keyword evidence="2" id="KW-1185">Reference proteome</keyword>
<dbReference type="EMBL" id="CASHTH010003169">
    <property type="protein sequence ID" value="CAI8041211.1"/>
    <property type="molecule type" value="Genomic_DNA"/>
</dbReference>
<gene>
    <name evidence="1" type="ORF">GBAR_LOCUS22919</name>
</gene>
<sequence>MEERREKEEKRCRQSETKCDLDYSLKLKMKNRKIRSALFQFFKIVIHP</sequence>
<evidence type="ECO:0000313" key="1">
    <source>
        <dbReference type="EMBL" id="CAI8041211.1"/>
    </source>
</evidence>
<proteinExistence type="predicted"/>
<dbReference type="AlphaFoldDB" id="A0AA35T6F4"/>
<dbReference type="Proteomes" id="UP001174909">
    <property type="component" value="Unassembled WGS sequence"/>
</dbReference>
<name>A0AA35T6F4_GEOBA</name>
<organism evidence="1 2">
    <name type="scientific">Geodia barretti</name>
    <name type="common">Barrett's horny sponge</name>
    <dbReference type="NCBI Taxonomy" id="519541"/>
    <lineage>
        <taxon>Eukaryota</taxon>
        <taxon>Metazoa</taxon>
        <taxon>Porifera</taxon>
        <taxon>Demospongiae</taxon>
        <taxon>Heteroscleromorpha</taxon>
        <taxon>Tetractinellida</taxon>
        <taxon>Astrophorina</taxon>
        <taxon>Geodiidae</taxon>
        <taxon>Geodia</taxon>
    </lineage>
</organism>
<comment type="caution">
    <text evidence="1">The sequence shown here is derived from an EMBL/GenBank/DDBJ whole genome shotgun (WGS) entry which is preliminary data.</text>
</comment>
<evidence type="ECO:0000313" key="2">
    <source>
        <dbReference type="Proteomes" id="UP001174909"/>
    </source>
</evidence>